<evidence type="ECO:0000256" key="8">
    <source>
        <dbReference type="ARBA" id="ARBA00022977"/>
    </source>
</evidence>
<comment type="function">
    <text evidence="13">Condenses 4-methyl-5-(beta-hydroxyethyl)thiazole monophosphate (THZ-P) and 2-methyl-4-amino-5-hydroxymethyl pyrimidine pyrophosphate (HMP-PP) to form thiamine monophosphate (TMP).</text>
</comment>
<dbReference type="NCBIfam" id="NF002904">
    <property type="entry name" value="PRK03512.1"/>
    <property type="match status" value="1"/>
</dbReference>
<dbReference type="Gene3D" id="3.20.20.70">
    <property type="entry name" value="Aldolase class I"/>
    <property type="match status" value="1"/>
</dbReference>
<evidence type="ECO:0000256" key="11">
    <source>
        <dbReference type="ARBA" id="ARBA00047851"/>
    </source>
</evidence>
<dbReference type="InterPro" id="IPR013749">
    <property type="entry name" value="PM/HMP-P_kinase-1"/>
</dbReference>
<keyword evidence="7 13" id="KW-0460">Magnesium</keyword>
<keyword evidence="8 13" id="KW-0784">Thiamine biosynthesis</keyword>
<keyword evidence="6" id="KW-0067">ATP-binding</keyword>
<sequence>MTDARSEQPVVWTIAGSDSGGGAGIQADLHTARSFDCHGCSVITTVTAQNSVAVTGLYELSDQAVSQQLNCLLKDMPPAAIKIGLLSNSEQLDAIVEFLKAWPKNVEKPFVVWDPVMITTQNDPLSTLTQKQSHRLLTLVDLITPNTDEVSWLSGIRVSDKENALTAASKLVNLGANGVLITGVEDELHDNEAIADIYVPKTPIYDQPYLTYLQTKVTTIHDHGTGCTLSSAIAAVSAHDYPLEDALTLANAYVHKGLLEAAGIGKGPGPVAHTRWPNNLKHFPNIRATNLPAPTSAFPKLSKSPSLYPVVDSFEWVKHLLQLGIKTLQLRIKSAPTEAVELAIKRSIELAHSYQAQLFINDHWQLAIKHGAYGVHLGQEDLQTVDLEALRSSEVRLGISTHSYTEVLIALQYAPSYIALGHIFTTQTKEMPSKPQGLERLVRYVALLKPTGIPTVAIGGISKARIAKVKQTGVNGIALVSAITKAANTEAAINELHQELEAAHVD</sequence>
<feature type="binding site" evidence="13">
    <location>
        <begin position="329"/>
        <end position="333"/>
    </location>
    <ligand>
        <name>4-amino-2-methyl-5-(diphosphooxymethyl)pyrimidine</name>
        <dbReference type="ChEBI" id="CHEBI:57841"/>
    </ligand>
</feature>
<evidence type="ECO:0000256" key="3">
    <source>
        <dbReference type="ARBA" id="ARBA00022723"/>
    </source>
</evidence>
<dbReference type="EMBL" id="CP022133">
    <property type="protein sequence ID" value="ASG65949.1"/>
    <property type="molecule type" value="Genomic_DNA"/>
</dbReference>
<evidence type="ECO:0000313" key="17">
    <source>
        <dbReference type="Proteomes" id="UP000197717"/>
    </source>
</evidence>
<comment type="catalytic activity">
    <reaction evidence="12 13">
        <text>2-[(2R,5Z)-2-carboxy-4-methylthiazol-5(2H)-ylidene]ethyl phosphate + 4-amino-2-methyl-5-(diphosphooxymethyl)pyrimidine + 2 H(+) = thiamine phosphate + CO2 + diphosphate</text>
        <dbReference type="Rhea" id="RHEA:47844"/>
        <dbReference type="ChEBI" id="CHEBI:15378"/>
        <dbReference type="ChEBI" id="CHEBI:16526"/>
        <dbReference type="ChEBI" id="CHEBI:33019"/>
        <dbReference type="ChEBI" id="CHEBI:37575"/>
        <dbReference type="ChEBI" id="CHEBI:57841"/>
        <dbReference type="ChEBI" id="CHEBI:62899"/>
        <dbReference type="EC" id="2.5.1.3"/>
    </reaction>
</comment>
<evidence type="ECO:0000259" key="14">
    <source>
        <dbReference type="Pfam" id="PF02581"/>
    </source>
</evidence>
<dbReference type="RefSeq" id="WP_088768344.1">
    <property type="nucleotide sequence ID" value="NZ_CP022133.1"/>
</dbReference>
<keyword evidence="5" id="KW-0418">Kinase</keyword>
<dbReference type="InterPro" id="IPR029056">
    <property type="entry name" value="Ribokinase-like"/>
</dbReference>
<evidence type="ECO:0000256" key="5">
    <source>
        <dbReference type="ARBA" id="ARBA00022777"/>
    </source>
</evidence>
<dbReference type="Gene3D" id="3.40.1190.20">
    <property type="match status" value="1"/>
</dbReference>
<dbReference type="Pfam" id="PF02581">
    <property type="entry name" value="TMP-TENI"/>
    <property type="match status" value="1"/>
</dbReference>
<organism evidence="16 17">
    <name type="scientific">Idiomarina piscisalsi</name>
    <dbReference type="NCBI Taxonomy" id="1096243"/>
    <lineage>
        <taxon>Bacteria</taxon>
        <taxon>Pseudomonadati</taxon>
        <taxon>Pseudomonadota</taxon>
        <taxon>Gammaproteobacteria</taxon>
        <taxon>Alteromonadales</taxon>
        <taxon>Idiomarinaceae</taxon>
        <taxon>Idiomarina</taxon>
    </lineage>
</organism>
<keyword evidence="2 13" id="KW-0808">Transferase</keyword>
<comment type="cofactor">
    <cofactor evidence="13">
        <name>Mg(2+)</name>
        <dbReference type="ChEBI" id="CHEBI:18420"/>
    </cofactor>
    <text evidence="13">Binds 1 Mg(2+) ion per subunit.</text>
</comment>
<feature type="binding site" evidence="13">
    <location>
        <position position="362"/>
    </location>
    <ligand>
        <name>Mg(2+)</name>
        <dbReference type="ChEBI" id="CHEBI:18420"/>
    </ligand>
</feature>
<evidence type="ECO:0000313" key="16">
    <source>
        <dbReference type="EMBL" id="ASG65949.1"/>
    </source>
</evidence>
<dbReference type="PANTHER" id="PTHR20858:SF17">
    <property type="entry name" value="HYDROXYMETHYLPYRIMIDINE_PHOSPHOMETHYLPYRIMIDINE KINASE THI20-RELATED"/>
    <property type="match status" value="1"/>
</dbReference>
<dbReference type="CDD" id="cd00564">
    <property type="entry name" value="TMP_TenI"/>
    <property type="match status" value="1"/>
</dbReference>
<feature type="domain" description="Thiamine phosphate synthase/TenI" evidence="14">
    <location>
        <begin position="313"/>
        <end position="483"/>
    </location>
</feature>
<dbReference type="EC" id="2.5.1.3" evidence="13"/>
<dbReference type="SUPFAM" id="SSF51391">
    <property type="entry name" value="Thiamin phosphate synthase"/>
    <property type="match status" value="1"/>
</dbReference>
<evidence type="ECO:0000256" key="12">
    <source>
        <dbReference type="ARBA" id="ARBA00047883"/>
    </source>
</evidence>
<dbReference type="Pfam" id="PF08543">
    <property type="entry name" value="Phos_pyr_kin"/>
    <property type="match status" value="1"/>
</dbReference>
<keyword evidence="17" id="KW-1185">Reference proteome</keyword>
<dbReference type="NCBIfam" id="TIGR00693">
    <property type="entry name" value="thiE"/>
    <property type="match status" value="1"/>
</dbReference>
<dbReference type="InterPro" id="IPR004399">
    <property type="entry name" value="HMP/HMP-P_kinase_dom"/>
</dbReference>
<evidence type="ECO:0000256" key="1">
    <source>
        <dbReference type="ARBA" id="ARBA00005165"/>
    </source>
</evidence>
<dbReference type="PANTHER" id="PTHR20858">
    <property type="entry name" value="PHOSPHOMETHYLPYRIMIDINE KINASE"/>
    <property type="match status" value="1"/>
</dbReference>
<evidence type="ECO:0000256" key="7">
    <source>
        <dbReference type="ARBA" id="ARBA00022842"/>
    </source>
</evidence>
<dbReference type="InterPro" id="IPR034291">
    <property type="entry name" value="TMP_synthase"/>
</dbReference>
<evidence type="ECO:0000256" key="2">
    <source>
        <dbReference type="ARBA" id="ARBA00022679"/>
    </source>
</evidence>
<evidence type="ECO:0000259" key="15">
    <source>
        <dbReference type="Pfam" id="PF08543"/>
    </source>
</evidence>
<dbReference type="HAMAP" id="MF_00097">
    <property type="entry name" value="TMP_synthase"/>
    <property type="match status" value="1"/>
</dbReference>
<dbReference type="InterPro" id="IPR022998">
    <property type="entry name" value="ThiamineP_synth_TenI"/>
</dbReference>
<comment type="similarity">
    <text evidence="13">Belongs to the thiamine-phosphate synthase family.</text>
</comment>
<feature type="binding site" evidence="13">
    <location>
        <position position="400"/>
    </location>
    <ligand>
        <name>4-amino-2-methyl-5-(diphosphooxymethyl)pyrimidine</name>
        <dbReference type="ChEBI" id="CHEBI:57841"/>
    </ligand>
</feature>
<dbReference type="InterPro" id="IPR013785">
    <property type="entry name" value="Aldolase_TIM"/>
</dbReference>
<keyword evidence="9" id="KW-0511">Multifunctional enzyme</keyword>
<proteinExistence type="inferred from homology"/>
<feature type="binding site" evidence="13">
    <location>
        <position position="381"/>
    </location>
    <ligand>
        <name>Mg(2+)</name>
        <dbReference type="ChEBI" id="CHEBI:18420"/>
    </ligand>
</feature>
<dbReference type="NCBIfam" id="TIGR00097">
    <property type="entry name" value="HMP-P_kinase"/>
    <property type="match status" value="1"/>
</dbReference>
<protein>
    <recommendedName>
        <fullName evidence="13">Thiamine-phosphate synthase</fullName>
        <shortName evidence="13">TP synthase</shortName>
        <shortName evidence="13">TPS</shortName>
        <ecNumber evidence="13">2.5.1.3</ecNumber>
    </recommendedName>
    <alternativeName>
        <fullName evidence="13">Thiamine-phosphate pyrophosphorylase</fullName>
        <shortName evidence="13">TMP pyrophosphorylase</shortName>
        <shortName evidence="13">TMP-PPase</shortName>
    </alternativeName>
</protein>
<reference evidence="16 17" key="1">
    <citation type="submission" date="2017-06" db="EMBL/GenBank/DDBJ databases">
        <title>Complete genome sequence of Idiomarina piscisalsi strain 10PY1A isolated from soil of Soudi Arabia.</title>
        <authorList>
            <person name="Kim M.-C."/>
            <person name="Jung B.K."/>
            <person name="Budiyanto F."/>
            <person name="Nzila A."/>
            <person name="Shin J.-H."/>
        </authorList>
    </citation>
    <scope>NUCLEOTIDE SEQUENCE [LARGE SCALE GENOMIC DNA]</scope>
    <source>
        <strain evidence="16 17">10PY1A</strain>
    </source>
</reference>
<comment type="catalytic activity">
    <reaction evidence="10 13">
        <text>4-methyl-5-(2-phosphooxyethyl)-thiazole + 4-amino-2-methyl-5-(diphosphooxymethyl)pyrimidine + H(+) = thiamine phosphate + diphosphate</text>
        <dbReference type="Rhea" id="RHEA:22328"/>
        <dbReference type="ChEBI" id="CHEBI:15378"/>
        <dbReference type="ChEBI" id="CHEBI:33019"/>
        <dbReference type="ChEBI" id="CHEBI:37575"/>
        <dbReference type="ChEBI" id="CHEBI:57841"/>
        <dbReference type="ChEBI" id="CHEBI:58296"/>
        <dbReference type="EC" id="2.5.1.3"/>
    </reaction>
</comment>
<feature type="binding site" evidence="13">
    <location>
        <position position="460"/>
    </location>
    <ligand>
        <name>2-[(2R,5Z)-2-carboxy-4-methylthiazol-5(2H)-ylidene]ethyl phosphate</name>
        <dbReference type="ChEBI" id="CHEBI:62899"/>
    </ligand>
</feature>
<evidence type="ECO:0000256" key="9">
    <source>
        <dbReference type="ARBA" id="ARBA00023268"/>
    </source>
</evidence>
<dbReference type="CDD" id="cd01169">
    <property type="entry name" value="HMPP_kinase"/>
    <property type="match status" value="1"/>
</dbReference>
<dbReference type="SUPFAM" id="SSF53613">
    <property type="entry name" value="Ribokinase-like"/>
    <property type="match status" value="1"/>
</dbReference>
<keyword evidence="3 13" id="KW-0479">Metal-binding</keyword>
<evidence type="ECO:0000256" key="6">
    <source>
        <dbReference type="ARBA" id="ARBA00022840"/>
    </source>
</evidence>
<keyword evidence="4" id="KW-0547">Nucleotide-binding</keyword>
<dbReference type="Proteomes" id="UP000197717">
    <property type="component" value="Chromosome"/>
</dbReference>
<name>A0ABM6LU55_9GAMM</name>
<evidence type="ECO:0000256" key="13">
    <source>
        <dbReference type="HAMAP-Rule" id="MF_00097"/>
    </source>
</evidence>
<evidence type="ECO:0000256" key="10">
    <source>
        <dbReference type="ARBA" id="ARBA00047334"/>
    </source>
</evidence>
<feature type="binding site" evidence="13">
    <location>
        <begin position="480"/>
        <end position="481"/>
    </location>
    <ligand>
        <name>2-[(2R,5Z)-2-carboxy-4-methylthiazol-5(2H)-ylidene]ethyl phosphate</name>
        <dbReference type="ChEBI" id="CHEBI:62899"/>
    </ligand>
</feature>
<feature type="binding site" evidence="13">
    <location>
        <position position="361"/>
    </location>
    <ligand>
        <name>4-amino-2-methyl-5-(diphosphooxymethyl)pyrimidine</name>
        <dbReference type="ChEBI" id="CHEBI:57841"/>
    </ligand>
</feature>
<dbReference type="InterPro" id="IPR036206">
    <property type="entry name" value="ThiamineP_synth_sf"/>
</dbReference>
<feature type="binding site" evidence="13">
    <location>
        <begin position="426"/>
        <end position="428"/>
    </location>
    <ligand>
        <name>2-[(2R,5Z)-2-carboxy-4-methylthiazol-5(2H)-ylidene]ethyl phosphate</name>
        <dbReference type="ChEBI" id="CHEBI:62899"/>
    </ligand>
</feature>
<comment type="pathway">
    <text evidence="1 13">Cofactor biosynthesis; thiamine diphosphate biosynthesis; thiamine phosphate from 4-amino-2-methyl-5-diphosphomethylpyrimidine and 4-methyl-5-(2-phosphoethyl)-thiazole: step 1/1.</text>
</comment>
<comment type="catalytic activity">
    <reaction evidence="11 13">
        <text>2-(2-carboxy-4-methylthiazol-5-yl)ethyl phosphate + 4-amino-2-methyl-5-(diphosphooxymethyl)pyrimidine + 2 H(+) = thiamine phosphate + CO2 + diphosphate</text>
        <dbReference type="Rhea" id="RHEA:47848"/>
        <dbReference type="ChEBI" id="CHEBI:15378"/>
        <dbReference type="ChEBI" id="CHEBI:16526"/>
        <dbReference type="ChEBI" id="CHEBI:33019"/>
        <dbReference type="ChEBI" id="CHEBI:37575"/>
        <dbReference type="ChEBI" id="CHEBI:57841"/>
        <dbReference type="ChEBI" id="CHEBI:62890"/>
        <dbReference type="EC" id="2.5.1.3"/>
    </reaction>
</comment>
<evidence type="ECO:0000256" key="4">
    <source>
        <dbReference type="ARBA" id="ARBA00022741"/>
    </source>
</evidence>
<feature type="domain" description="Pyridoxamine kinase/Phosphomethylpyrimidine kinase" evidence="15">
    <location>
        <begin position="18"/>
        <end position="271"/>
    </location>
</feature>
<accession>A0ABM6LU55</accession>
<gene>
    <name evidence="13" type="primary">thiE</name>
    <name evidence="16" type="ORF">CEW91_07260</name>
</gene>
<feature type="binding site" evidence="13">
    <location>
        <position position="429"/>
    </location>
    <ligand>
        <name>4-amino-2-methyl-5-(diphosphooxymethyl)pyrimidine</name>
        <dbReference type="ChEBI" id="CHEBI:57841"/>
    </ligand>
</feature>